<feature type="compositionally biased region" description="Low complexity" evidence="2">
    <location>
        <begin position="48"/>
        <end position="69"/>
    </location>
</feature>
<evidence type="ECO:0000256" key="2">
    <source>
        <dbReference type="SAM" id="MobiDB-lite"/>
    </source>
</evidence>
<gene>
    <name evidence="3" type="ORF">CALCODRAFT_482518</name>
</gene>
<proteinExistence type="predicted"/>
<keyword evidence="4" id="KW-1185">Reference proteome</keyword>
<evidence type="ECO:0000313" key="4">
    <source>
        <dbReference type="Proteomes" id="UP000076842"/>
    </source>
</evidence>
<feature type="coiled-coil region" evidence="1">
    <location>
        <begin position="118"/>
        <end position="152"/>
    </location>
</feature>
<dbReference type="Proteomes" id="UP000076842">
    <property type="component" value="Unassembled WGS sequence"/>
</dbReference>
<name>A0A165GMT8_9BASI</name>
<accession>A0A165GMT8</accession>
<evidence type="ECO:0000256" key="1">
    <source>
        <dbReference type="SAM" id="Coils"/>
    </source>
</evidence>
<organism evidence="3 4">
    <name type="scientific">Calocera cornea HHB12733</name>
    <dbReference type="NCBI Taxonomy" id="1353952"/>
    <lineage>
        <taxon>Eukaryota</taxon>
        <taxon>Fungi</taxon>
        <taxon>Dikarya</taxon>
        <taxon>Basidiomycota</taxon>
        <taxon>Agaricomycotina</taxon>
        <taxon>Dacrymycetes</taxon>
        <taxon>Dacrymycetales</taxon>
        <taxon>Dacrymycetaceae</taxon>
        <taxon>Calocera</taxon>
    </lineage>
</organism>
<feature type="compositionally biased region" description="Basic and acidic residues" evidence="2">
    <location>
        <begin position="22"/>
        <end position="32"/>
    </location>
</feature>
<dbReference type="InParanoid" id="A0A165GMT8"/>
<keyword evidence="1" id="KW-0175">Coiled coil</keyword>
<sequence>MPQLTPTGVARKRPLSPSGHQSQEERPSKKPAIETPADEEMEQSRTSVQAGVDQAGVDQAGVDQAGVDQDGVDQVMDEIAIKEEDEDVLLSEGIWATPDWKARAAALSNDSFFKSFLVVDLLKRVGALEAQANGLQAENAMLKAELQKAHSDRKGKGRAGQ</sequence>
<dbReference type="EMBL" id="KV423953">
    <property type="protein sequence ID" value="KZT58262.1"/>
    <property type="molecule type" value="Genomic_DNA"/>
</dbReference>
<reference evidence="3 4" key="1">
    <citation type="journal article" date="2016" name="Mol. Biol. Evol.">
        <title>Comparative Genomics of Early-Diverging Mushroom-Forming Fungi Provides Insights into the Origins of Lignocellulose Decay Capabilities.</title>
        <authorList>
            <person name="Nagy L.G."/>
            <person name="Riley R."/>
            <person name="Tritt A."/>
            <person name="Adam C."/>
            <person name="Daum C."/>
            <person name="Floudas D."/>
            <person name="Sun H."/>
            <person name="Yadav J.S."/>
            <person name="Pangilinan J."/>
            <person name="Larsson K.H."/>
            <person name="Matsuura K."/>
            <person name="Barry K."/>
            <person name="Labutti K."/>
            <person name="Kuo R."/>
            <person name="Ohm R.A."/>
            <person name="Bhattacharya S.S."/>
            <person name="Shirouzu T."/>
            <person name="Yoshinaga Y."/>
            <person name="Martin F.M."/>
            <person name="Grigoriev I.V."/>
            <person name="Hibbett D.S."/>
        </authorList>
    </citation>
    <scope>NUCLEOTIDE SEQUENCE [LARGE SCALE GENOMIC DNA]</scope>
    <source>
        <strain evidence="3 4">HHB12733</strain>
    </source>
</reference>
<feature type="region of interest" description="Disordered" evidence="2">
    <location>
        <begin position="1"/>
        <end position="69"/>
    </location>
</feature>
<protein>
    <submittedName>
        <fullName evidence="3">Uncharacterized protein</fullName>
    </submittedName>
</protein>
<dbReference type="AlphaFoldDB" id="A0A165GMT8"/>
<evidence type="ECO:0000313" key="3">
    <source>
        <dbReference type="EMBL" id="KZT58262.1"/>
    </source>
</evidence>